<protein>
    <recommendedName>
        <fullName evidence="2">RRM domain-containing protein</fullName>
    </recommendedName>
</protein>
<sequence>MLDKLFLHLVQYADELKNSSCPSIECGVFKGLEHMHISHTNEPSLTMEYRTPSPIDLSSSFSSHSELSNVKEFEKLDPVNCLKHSSSFYYDDSTLDSSASFCFDQLTRLNAESESSVSVAESSIGESIESSDPFGLSNSANSRISSSESLIDESATRKSTFDPFADSIFYDTNLSASVDLNQEEKGYWGESTGEEDRSYLVPSLESESILRPTNIFVANFPSHWSKSDLWDLFEGIPVTTVHVLPDKRVKNENSASGGTGFVNVTRSSDARALLSMLDKKIWLIDGSALKFRLANSSAPSDPVNFHEPKNVRTLRRHQHKVLDRLKAEQTIGSKQVGACDRHQIVVYQNSSSSGPGNATLSVVHSSRQRSNYFACAPAETTSRVQIPHRPLLDFLRSQLNRWNNYNSQNNTPCSTRQNGSTIACSPEQKQINKVPAQELKNIQATINLLEKTNSQASKMSYIPVPTIPNSHIRIVEVQGPVLGTGHQIALAPHHSFYLWSPDTNQSFVAYHQTTSAQTYALNLLSSIELQAPRILL</sequence>
<name>A0AAV0BJE6_PHAPC</name>
<evidence type="ECO:0000256" key="1">
    <source>
        <dbReference type="PROSITE-ProRule" id="PRU00176"/>
    </source>
</evidence>
<reference evidence="3" key="1">
    <citation type="submission" date="2022-06" db="EMBL/GenBank/DDBJ databases">
        <authorList>
            <consortium name="SYNGENTA / RWTH Aachen University"/>
        </authorList>
    </citation>
    <scope>NUCLEOTIDE SEQUENCE</scope>
</reference>
<dbReference type="Gene3D" id="3.30.70.330">
    <property type="match status" value="1"/>
</dbReference>
<evidence type="ECO:0000313" key="3">
    <source>
        <dbReference type="EMBL" id="CAH7686238.1"/>
    </source>
</evidence>
<feature type="domain" description="RRM" evidence="2">
    <location>
        <begin position="213"/>
        <end position="296"/>
    </location>
</feature>
<evidence type="ECO:0000259" key="2">
    <source>
        <dbReference type="PROSITE" id="PS50102"/>
    </source>
</evidence>
<dbReference type="InterPro" id="IPR035979">
    <property type="entry name" value="RBD_domain_sf"/>
</dbReference>
<dbReference type="SUPFAM" id="SSF54928">
    <property type="entry name" value="RNA-binding domain, RBD"/>
    <property type="match status" value="1"/>
</dbReference>
<keyword evidence="1" id="KW-0694">RNA-binding</keyword>
<organism evidence="3 4">
    <name type="scientific">Phakopsora pachyrhizi</name>
    <name type="common">Asian soybean rust disease fungus</name>
    <dbReference type="NCBI Taxonomy" id="170000"/>
    <lineage>
        <taxon>Eukaryota</taxon>
        <taxon>Fungi</taxon>
        <taxon>Dikarya</taxon>
        <taxon>Basidiomycota</taxon>
        <taxon>Pucciniomycotina</taxon>
        <taxon>Pucciniomycetes</taxon>
        <taxon>Pucciniales</taxon>
        <taxon>Phakopsoraceae</taxon>
        <taxon>Phakopsora</taxon>
    </lineage>
</organism>
<keyword evidence="4" id="KW-1185">Reference proteome</keyword>
<evidence type="ECO:0000313" key="4">
    <source>
        <dbReference type="Proteomes" id="UP001153365"/>
    </source>
</evidence>
<dbReference type="CDD" id="cd00590">
    <property type="entry name" value="RRM_SF"/>
    <property type="match status" value="1"/>
</dbReference>
<proteinExistence type="predicted"/>
<dbReference type="EMBL" id="CALTRL010005778">
    <property type="protein sequence ID" value="CAH7686238.1"/>
    <property type="molecule type" value="Genomic_DNA"/>
</dbReference>
<gene>
    <name evidence="3" type="ORF">PPACK8108_LOCUS20860</name>
</gene>
<dbReference type="Proteomes" id="UP001153365">
    <property type="component" value="Unassembled WGS sequence"/>
</dbReference>
<dbReference type="PROSITE" id="PS50102">
    <property type="entry name" value="RRM"/>
    <property type="match status" value="1"/>
</dbReference>
<comment type="caution">
    <text evidence="3">The sequence shown here is derived from an EMBL/GenBank/DDBJ whole genome shotgun (WGS) entry which is preliminary data.</text>
</comment>
<dbReference type="SMART" id="SM00360">
    <property type="entry name" value="RRM"/>
    <property type="match status" value="1"/>
</dbReference>
<dbReference type="Pfam" id="PF00076">
    <property type="entry name" value="RRM_1"/>
    <property type="match status" value="1"/>
</dbReference>
<dbReference type="AlphaFoldDB" id="A0AAV0BJE6"/>
<dbReference type="GO" id="GO:0003723">
    <property type="term" value="F:RNA binding"/>
    <property type="evidence" value="ECO:0007669"/>
    <property type="project" value="UniProtKB-UniRule"/>
</dbReference>
<accession>A0AAV0BJE6</accession>
<dbReference type="InterPro" id="IPR000504">
    <property type="entry name" value="RRM_dom"/>
</dbReference>
<dbReference type="InterPro" id="IPR012677">
    <property type="entry name" value="Nucleotide-bd_a/b_plait_sf"/>
</dbReference>